<evidence type="ECO:0000256" key="1">
    <source>
        <dbReference type="SAM" id="Phobius"/>
    </source>
</evidence>
<dbReference type="RefSeq" id="WP_420372000.1">
    <property type="nucleotide sequence ID" value="NZ_CP051461.1"/>
</dbReference>
<feature type="transmembrane region" description="Helical" evidence="1">
    <location>
        <begin position="12"/>
        <end position="34"/>
    </location>
</feature>
<keyword evidence="1" id="KW-1133">Transmembrane helix</keyword>
<name>A0A6H2H8K8_9BURK</name>
<dbReference type="InterPro" id="IPR055644">
    <property type="entry name" value="DUF7220"/>
</dbReference>
<evidence type="ECO:0000313" key="2">
    <source>
        <dbReference type="EMBL" id="QJC56107.1"/>
    </source>
</evidence>
<dbReference type="Pfam" id="PF23858">
    <property type="entry name" value="DUF7220"/>
    <property type="match status" value="1"/>
</dbReference>
<reference evidence="2 3" key="1">
    <citation type="submission" date="2020-04" db="EMBL/GenBank/DDBJ databases">
        <title>Complete genome of a Psychrophilic, Marine, Gas Vacuolate Bacterium Polaromonas vacuolata KCTC 22033T.</title>
        <authorList>
            <person name="Hwang K."/>
            <person name="Kim K.M."/>
        </authorList>
    </citation>
    <scope>NUCLEOTIDE SEQUENCE [LARGE SCALE GENOMIC DNA]</scope>
    <source>
        <strain evidence="2 3">KCTC 22033</strain>
    </source>
</reference>
<dbReference type="EMBL" id="CP051461">
    <property type="protein sequence ID" value="QJC56107.1"/>
    <property type="molecule type" value="Genomic_DNA"/>
</dbReference>
<proteinExistence type="predicted"/>
<protein>
    <submittedName>
        <fullName evidence="2">Uncharacterized protein</fullName>
    </submittedName>
</protein>
<evidence type="ECO:0000313" key="3">
    <source>
        <dbReference type="Proteomes" id="UP000502041"/>
    </source>
</evidence>
<accession>A0A6H2H8K8</accession>
<keyword evidence="1" id="KW-0812">Transmembrane</keyword>
<keyword evidence="1" id="KW-0472">Membrane</keyword>
<feature type="transmembrane region" description="Helical" evidence="1">
    <location>
        <begin position="40"/>
        <end position="60"/>
    </location>
</feature>
<dbReference type="KEGG" id="pvac:HC248_01393"/>
<sequence length="83" mass="9177">MTQTRLGSLIESLINVLVGFVISLVLTAIVLPAYGHEVTLVDNLQITLIFTLSSIGRSYLLRRYFNASIHHAAHQLVNKGSRT</sequence>
<dbReference type="AlphaFoldDB" id="A0A6H2H8K8"/>
<gene>
    <name evidence="2" type="ORF">HC248_01393</name>
</gene>
<organism evidence="2 3">
    <name type="scientific">Polaromonas vacuolata</name>
    <dbReference type="NCBI Taxonomy" id="37448"/>
    <lineage>
        <taxon>Bacteria</taxon>
        <taxon>Pseudomonadati</taxon>
        <taxon>Pseudomonadota</taxon>
        <taxon>Betaproteobacteria</taxon>
        <taxon>Burkholderiales</taxon>
        <taxon>Comamonadaceae</taxon>
        <taxon>Polaromonas</taxon>
    </lineage>
</organism>
<dbReference type="Proteomes" id="UP000502041">
    <property type="component" value="Chromosome"/>
</dbReference>
<keyword evidence="3" id="KW-1185">Reference proteome</keyword>